<protein>
    <submittedName>
        <fullName evidence="1">Uncharacterized protein</fullName>
    </submittedName>
</protein>
<proteinExistence type="predicted"/>
<accession>A0A382V3D8</accession>
<sequence>MRYSLKISLAFLLVFLVTSFAITNSAVDRVSTNRSVSLPNKKRHEVIVSLPSIKDFHKRPSDRFLVDLEVVRRGHPYKGRRAERPHTGGHVYFNVQDISGSAKTIQKFPAIYAVADGIITRIDYSFRLREMFEPALGKQVANRRYGIGLTFAREGNTGVTFHYSIEPFIDPRTNNFYDQFILVKL</sequence>
<organism evidence="1">
    <name type="scientific">marine metagenome</name>
    <dbReference type="NCBI Taxonomy" id="408172"/>
    <lineage>
        <taxon>unclassified sequences</taxon>
        <taxon>metagenomes</taxon>
        <taxon>ecological metagenomes</taxon>
    </lineage>
</organism>
<dbReference type="AlphaFoldDB" id="A0A382V3D8"/>
<name>A0A382V3D8_9ZZZZ</name>
<reference evidence="1" key="1">
    <citation type="submission" date="2018-05" db="EMBL/GenBank/DDBJ databases">
        <authorList>
            <person name="Lanie J.A."/>
            <person name="Ng W.-L."/>
            <person name="Kazmierczak K.M."/>
            <person name="Andrzejewski T.M."/>
            <person name="Davidsen T.M."/>
            <person name="Wayne K.J."/>
            <person name="Tettelin H."/>
            <person name="Glass J.I."/>
            <person name="Rusch D."/>
            <person name="Podicherti R."/>
            <person name="Tsui H.-C.T."/>
            <person name="Winkler M.E."/>
        </authorList>
    </citation>
    <scope>NUCLEOTIDE SEQUENCE</scope>
</reference>
<feature type="non-terminal residue" evidence="1">
    <location>
        <position position="185"/>
    </location>
</feature>
<gene>
    <name evidence="1" type="ORF">METZ01_LOCUS393399</name>
</gene>
<dbReference type="EMBL" id="UINC01148576">
    <property type="protein sequence ID" value="SVD40545.1"/>
    <property type="molecule type" value="Genomic_DNA"/>
</dbReference>
<evidence type="ECO:0000313" key="1">
    <source>
        <dbReference type="EMBL" id="SVD40545.1"/>
    </source>
</evidence>